<dbReference type="AlphaFoldDB" id="A0A841Z153"/>
<comment type="caution">
    <text evidence="1">The sequence shown here is derived from an EMBL/GenBank/DDBJ whole genome shotgun (WGS) entry which is preliminary data.</text>
</comment>
<reference evidence="1 2" key="1">
    <citation type="submission" date="2020-03" db="EMBL/GenBank/DDBJ databases">
        <title>Soil Listeria distribution.</title>
        <authorList>
            <person name="Liao J."/>
            <person name="Wiedmann M."/>
        </authorList>
    </citation>
    <scope>NUCLEOTIDE SEQUENCE [LARGE SCALE GENOMIC DNA]</scope>
    <source>
        <strain evidence="1 2">FSL L7-1614</strain>
    </source>
</reference>
<gene>
    <name evidence="1" type="ORF">HB850_15015</name>
</gene>
<dbReference type="RefSeq" id="WP_185390213.1">
    <property type="nucleotide sequence ID" value="NZ_JAARQN010000019.1"/>
</dbReference>
<dbReference type="Proteomes" id="UP000569903">
    <property type="component" value="Unassembled WGS sequence"/>
</dbReference>
<proteinExistence type="predicted"/>
<organism evidence="1 2">
    <name type="scientific">Listeria newyorkensis</name>
    <dbReference type="NCBI Taxonomy" id="1497681"/>
    <lineage>
        <taxon>Bacteria</taxon>
        <taxon>Bacillati</taxon>
        <taxon>Bacillota</taxon>
        <taxon>Bacilli</taxon>
        <taxon>Bacillales</taxon>
        <taxon>Listeriaceae</taxon>
        <taxon>Listeria</taxon>
    </lineage>
</organism>
<name>A0A841Z153_9LIST</name>
<accession>A0A841Z153</accession>
<evidence type="ECO:0000313" key="1">
    <source>
        <dbReference type="EMBL" id="MBC1459069.1"/>
    </source>
</evidence>
<evidence type="ECO:0000313" key="2">
    <source>
        <dbReference type="Proteomes" id="UP000569903"/>
    </source>
</evidence>
<protein>
    <submittedName>
        <fullName evidence="1">Uncharacterized protein</fullName>
    </submittedName>
</protein>
<dbReference type="EMBL" id="JAARQN010000019">
    <property type="protein sequence ID" value="MBC1459069.1"/>
    <property type="molecule type" value="Genomic_DNA"/>
</dbReference>
<sequence>MQRLIVRASRDVDRFTRYAISQTGFDNLIKFQQDRVMEATAAQVEFLFLNGETASTVDSGAGSSVRIGNYSEGGGSGGNAANSGKVVMFADNIYDILAPTGLLYAGVPTLASGCDCC</sequence>